<sequence>MNPLFLILVNYIATASGLFVTHFQTAINKLIMALKVSAVNAYEPARA</sequence>
<dbReference type="AlphaFoldDB" id="G9ZPJ0"/>
<protein>
    <submittedName>
        <fullName evidence="1">Uncharacterized protein</fullName>
    </submittedName>
</protein>
<proteinExistence type="predicted"/>
<name>G9ZPJ0_9LACO</name>
<gene>
    <name evidence="1" type="ORF">HMPREF9103_01644</name>
</gene>
<dbReference type="HOGENOM" id="CLU_3169534_0_0_9"/>
<organism evidence="1 2">
    <name type="scientific">Lentilactobacillus parafarraginis F0439</name>
    <dbReference type="NCBI Taxonomy" id="797515"/>
    <lineage>
        <taxon>Bacteria</taxon>
        <taxon>Bacillati</taxon>
        <taxon>Bacillota</taxon>
        <taxon>Bacilli</taxon>
        <taxon>Lactobacillales</taxon>
        <taxon>Lactobacillaceae</taxon>
        <taxon>Lentilactobacillus</taxon>
    </lineage>
</organism>
<evidence type="ECO:0000313" key="1">
    <source>
        <dbReference type="EMBL" id="EHL98322.1"/>
    </source>
</evidence>
<dbReference type="EMBL" id="AGEY01000075">
    <property type="protein sequence ID" value="EHL98322.1"/>
    <property type="molecule type" value="Genomic_DNA"/>
</dbReference>
<comment type="caution">
    <text evidence="1">The sequence shown here is derived from an EMBL/GenBank/DDBJ whole genome shotgun (WGS) entry which is preliminary data.</text>
</comment>
<reference evidence="1 2" key="1">
    <citation type="submission" date="2011-09" db="EMBL/GenBank/DDBJ databases">
        <authorList>
            <person name="Weinstock G."/>
            <person name="Sodergren E."/>
            <person name="Clifton S."/>
            <person name="Fulton L."/>
            <person name="Fulton B."/>
            <person name="Courtney L."/>
            <person name="Fronick C."/>
            <person name="Harrison M."/>
            <person name="Strong C."/>
            <person name="Farmer C."/>
            <person name="Delahaunty K."/>
            <person name="Markovic C."/>
            <person name="Hall O."/>
            <person name="Minx P."/>
            <person name="Tomlinson C."/>
            <person name="Mitreva M."/>
            <person name="Hou S."/>
            <person name="Chen J."/>
            <person name="Wollam A."/>
            <person name="Pepin K.H."/>
            <person name="Johnson M."/>
            <person name="Bhonagiri V."/>
            <person name="Zhang X."/>
            <person name="Suruliraj S."/>
            <person name="Warren W."/>
            <person name="Chinwalla A."/>
            <person name="Mardis E.R."/>
            <person name="Wilson R.K."/>
        </authorList>
    </citation>
    <scope>NUCLEOTIDE SEQUENCE [LARGE SCALE GENOMIC DNA]</scope>
    <source>
        <strain evidence="1 2">F0439</strain>
    </source>
</reference>
<dbReference type="Proteomes" id="UP000004625">
    <property type="component" value="Unassembled WGS sequence"/>
</dbReference>
<accession>G9ZPJ0</accession>
<evidence type="ECO:0000313" key="2">
    <source>
        <dbReference type="Proteomes" id="UP000004625"/>
    </source>
</evidence>
<keyword evidence="2" id="KW-1185">Reference proteome</keyword>